<feature type="transmembrane region" description="Helical" evidence="1">
    <location>
        <begin position="62"/>
        <end position="80"/>
    </location>
</feature>
<keyword evidence="1" id="KW-0812">Transmembrane</keyword>
<dbReference type="Proteomes" id="UP001209885">
    <property type="component" value="Unassembled WGS sequence"/>
</dbReference>
<comment type="caution">
    <text evidence="2">The sequence shown here is derived from an EMBL/GenBank/DDBJ whole genome shotgun (WGS) entry which is preliminary data.</text>
</comment>
<evidence type="ECO:0000313" key="3">
    <source>
        <dbReference type="Proteomes" id="UP001209885"/>
    </source>
</evidence>
<evidence type="ECO:0000313" key="2">
    <source>
        <dbReference type="EMBL" id="MCX2745338.1"/>
    </source>
</evidence>
<keyword evidence="1" id="KW-0472">Membrane</keyword>
<feature type="transmembrane region" description="Helical" evidence="1">
    <location>
        <begin position="92"/>
        <end position="109"/>
    </location>
</feature>
<keyword evidence="2" id="KW-0012">Acyltransferase</keyword>
<keyword evidence="2" id="KW-0808">Transferase</keyword>
<dbReference type="GO" id="GO:0016746">
    <property type="term" value="F:acyltransferase activity"/>
    <property type="evidence" value="ECO:0007669"/>
    <property type="project" value="UniProtKB-KW"/>
</dbReference>
<feature type="transmembrane region" description="Helical" evidence="1">
    <location>
        <begin position="121"/>
        <end position="142"/>
    </location>
</feature>
<protein>
    <submittedName>
        <fullName evidence="2">Acyltransferase</fullName>
    </submittedName>
</protein>
<dbReference type="EMBL" id="JAPFQN010000009">
    <property type="protein sequence ID" value="MCX2745338.1"/>
    <property type="molecule type" value="Genomic_DNA"/>
</dbReference>
<gene>
    <name evidence="2" type="ORF">OO013_15780</name>
</gene>
<dbReference type="RefSeq" id="WP_266057897.1">
    <property type="nucleotide sequence ID" value="NZ_JAPFQN010000009.1"/>
</dbReference>
<keyword evidence="3" id="KW-1185">Reference proteome</keyword>
<evidence type="ECO:0000256" key="1">
    <source>
        <dbReference type="SAM" id="Phobius"/>
    </source>
</evidence>
<name>A0ABT3RUP1_9BACT</name>
<keyword evidence="1" id="KW-1133">Transmembrane helix</keyword>
<reference evidence="2 3" key="1">
    <citation type="submission" date="2022-11" db="EMBL/GenBank/DDBJ databases">
        <title>The characterization of three novel Bacteroidetes species and genomic analysis of their roles in tidal elemental geochemical cycles.</title>
        <authorList>
            <person name="Ma K."/>
        </authorList>
    </citation>
    <scope>NUCLEOTIDE SEQUENCE [LARGE SCALE GENOMIC DNA]</scope>
    <source>
        <strain evidence="2 3">M17</strain>
    </source>
</reference>
<organism evidence="2 3">
    <name type="scientific">Mangrovivirga halotolerans</name>
    <dbReference type="NCBI Taxonomy" id="2993936"/>
    <lineage>
        <taxon>Bacteria</taxon>
        <taxon>Pseudomonadati</taxon>
        <taxon>Bacteroidota</taxon>
        <taxon>Cytophagia</taxon>
        <taxon>Cytophagales</taxon>
        <taxon>Mangrovivirgaceae</taxon>
        <taxon>Mangrovivirga</taxon>
    </lineage>
</organism>
<sequence>MNMTLTDYIKKRNGVSIGSPKSLRNNLYRSLGSKNFSTFWNYWNPIFGYYLGKFIFKPLKRFLPVALSLLLTFIFCGLIHDAVTTIYRGELSFFFSIWFLIMGLAVLITRILRHNFSRQSWVVRASVNLSIITACLIATIFINRSLMLLF</sequence>
<accession>A0ABT3RUP1</accession>
<proteinExistence type="predicted"/>